<proteinExistence type="inferred from homology"/>
<evidence type="ECO:0000256" key="1">
    <source>
        <dbReference type="ARBA" id="ARBA00005859"/>
    </source>
</evidence>
<dbReference type="HAMAP" id="MF_00193">
    <property type="entry name" value="NadE_ammonia_dep"/>
    <property type="match status" value="1"/>
</dbReference>
<comment type="catalytic activity">
    <reaction evidence="8 10">
        <text>deamido-NAD(+) + NH4(+) + ATP = AMP + diphosphate + NAD(+) + H(+)</text>
        <dbReference type="Rhea" id="RHEA:21188"/>
        <dbReference type="ChEBI" id="CHEBI:15378"/>
        <dbReference type="ChEBI" id="CHEBI:28938"/>
        <dbReference type="ChEBI" id="CHEBI:30616"/>
        <dbReference type="ChEBI" id="CHEBI:33019"/>
        <dbReference type="ChEBI" id="CHEBI:57540"/>
        <dbReference type="ChEBI" id="CHEBI:58437"/>
        <dbReference type="ChEBI" id="CHEBI:456215"/>
        <dbReference type="EC" id="6.3.1.5"/>
    </reaction>
</comment>
<dbReference type="InterPro" id="IPR022310">
    <property type="entry name" value="NAD/GMP_synthase"/>
</dbReference>
<feature type="compositionally biased region" description="Basic and acidic residues" evidence="11">
    <location>
        <begin position="222"/>
        <end position="232"/>
    </location>
</feature>
<evidence type="ECO:0000256" key="2">
    <source>
        <dbReference type="ARBA" id="ARBA00022598"/>
    </source>
</evidence>
<evidence type="ECO:0000256" key="11">
    <source>
        <dbReference type="SAM" id="MobiDB-lite"/>
    </source>
</evidence>
<feature type="binding site" evidence="8">
    <location>
        <position position="138"/>
    </location>
    <ligand>
        <name>ATP</name>
        <dbReference type="ChEBI" id="CHEBI:30616"/>
    </ligand>
</feature>
<dbReference type="NCBIfam" id="TIGR00552">
    <property type="entry name" value="nadE"/>
    <property type="match status" value="1"/>
</dbReference>
<dbReference type="EC" id="6.3.1.5" evidence="8 10"/>
<evidence type="ECO:0000256" key="4">
    <source>
        <dbReference type="ARBA" id="ARBA00022741"/>
    </source>
</evidence>
<dbReference type="Gene3D" id="3.40.50.620">
    <property type="entry name" value="HUPs"/>
    <property type="match status" value="1"/>
</dbReference>
<organism evidence="13 14">
    <name type="scientific">Halobacillus salinarum</name>
    <dbReference type="NCBI Taxonomy" id="2932257"/>
    <lineage>
        <taxon>Bacteria</taxon>
        <taxon>Bacillati</taxon>
        <taxon>Bacillota</taxon>
        <taxon>Bacilli</taxon>
        <taxon>Bacillales</taxon>
        <taxon>Bacillaceae</taxon>
        <taxon>Halobacillus</taxon>
    </lineage>
</organism>
<keyword evidence="7 8" id="KW-0520">NAD</keyword>
<dbReference type="SUPFAM" id="SSF52402">
    <property type="entry name" value="Adenine nucleotide alpha hydrolases-like"/>
    <property type="match status" value="1"/>
</dbReference>
<keyword evidence="3 8" id="KW-0479">Metal-binding</keyword>
<dbReference type="Proteomes" id="UP000831787">
    <property type="component" value="Chromosome"/>
</dbReference>
<dbReference type="RefSeq" id="WP_244708181.1">
    <property type="nucleotide sequence ID" value="NZ_CP095073.1"/>
</dbReference>
<dbReference type="InterPro" id="IPR022926">
    <property type="entry name" value="NH(3)-dep_NAD(+)_synth"/>
</dbReference>
<sequence>MEKQVEQLTKWLQSKVKEAGADGALVGVSGGIDSAVVSFLIKRAFPEQSLGVLMPINKKVEDQSDALAVVEKAGLDYIGIELTKPYKETFSAVKDSLVEKGDWNDSKSQLGGANLQARLRMSTLYTVANNYNYLVIGTDNAAEDYTGYFTKYGDGGVDLVPLIHMRKEQVRQMGEALGIPDSVLHKQPSAELWEGQSDEEELGLSYDTIDAFLKGEQVDTEDEKKLKELHSKTEHKRQVPAGPDL</sequence>
<evidence type="ECO:0000256" key="8">
    <source>
        <dbReference type="HAMAP-Rule" id="MF_00193"/>
    </source>
</evidence>
<feature type="binding site" evidence="8">
    <location>
        <position position="167"/>
    </location>
    <ligand>
        <name>ATP</name>
        <dbReference type="ChEBI" id="CHEBI:30616"/>
    </ligand>
</feature>
<keyword evidence="4 8" id="KW-0547">Nucleotide-binding</keyword>
<feature type="binding site" description="in other chain" evidence="8">
    <location>
        <position position="118"/>
    </location>
    <ligand>
        <name>deamido-NAD(+)</name>
        <dbReference type="ChEBI" id="CHEBI:58437"/>
        <note>ligand shared between two neighboring subunits</note>
    </ligand>
</feature>
<protein>
    <recommendedName>
        <fullName evidence="8 10">NH(3)-dependent NAD(+) synthetase</fullName>
        <ecNumber evidence="8 10">6.3.1.5</ecNumber>
    </recommendedName>
</protein>
<comment type="subunit">
    <text evidence="8">Homodimer.</text>
</comment>
<keyword evidence="14" id="KW-1185">Reference proteome</keyword>
<feature type="binding site" evidence="8">
    <location>
        <position position="189"/>
    </location>
    <ligand>
        <name>ATP</name>
        <dbReference type="ChEBI" id="CHEBI:30616"/>
    </ligand>
</feature>
<name>A0ABY4EL55_9BACI</name>
<evidence type="ECO:0000259" key="12">
    <source>
        <dbReference type="Pfam" id="PF02540"/>
    </source>
</evidence>
<evidence type="ECO:0000256" key="7">
    <source>
        <dbReference type="ARBA" id="ARBA00023027"/>
    </source>
</evidence>
<evidence type="ECO:0000313" key="14">
    <source>
        <dbReference type="Proteomes" id="UP000831787"/>
    </source>
</evidence>
<evidence type="ECO:0000256" key="9">
    <source>
        <dbReference type="RuleBase" id="RU003811"/>
    </source>
</evidence>
<dbReference type="GO" id="GO:0008795">
    <property type="term" value="F:NAD+ synthase activity"/>
    <property type="evidence" value="ECO:0007669"/>
    <property type="project" value="UniProtKB-EC"/>
</dbReference>
<keyword evidence="5 8" id="KW-0067">ATP-binding</keyword>
<reference evidence="13 14" key="1">
    <citation type="submission" date="2022-04" db="EMBL/GenBank/DDBJ databases">
        <title>Halobacillus sp. isolated from saltern.</title>
        <authorList>
            <person name="Won M."/>
            <person name="Lee C.-M."/>
            <person name="Woen H.-Y."/>
            <person name="Kwon S.-W."/>
        </authorList>
    </citation>
    <scope>NUCLEOTIDE SEQUENCE [LARGE SCALE GENOMIC DNA]</scope>
    <source>
        <strain evidence="13 14">SSBR10-3</strain>
    </source>
</reference>
<feature type="domain" description="NAD/GMP synthase" evidence="12">
    <location>
        <begin position="5"/>
        <end position="240"/>
    </location>
</feature>
<keyword evidence="2 8" id="KW-0436">Ligase</keyword>
<evidence type="ECO:0000256" key="3">
    <source>
        <dbReference type="ARBA" id="ARBA00022723"/>
    </source>
</evidence>
<dbReference type="InterPro" id="IPR003694">
    <property type="entry name" value="NAD_synthase"/>
</dbReference>
<comment type="similarity">
    <text evidence="1 8 9">Belongs to the NAD synthetase family.</text>
</comment>
<feature type="binding site" evidence="8">
    <location>
        <position position="158"/>
    </location>
    <ligand>
        <name>deamido-NAD(+)</name>
        <dbReference type="ChEBI" id="CHEBI:58437"/>
        <note>ligand shared between two neighboring subunits</note>
    </ligand>
</feature>
<dbReference type="CDD" id="cd00553">
    <property type="entry name" value="NAD_synthase"/>
    <property type="match status" value="1"/>
</dbReference>
<feature type="binding site" evidence="8">
    <location>
        <position position="143"/>
    </location>
    <ligand>
        <name>Mg(2+)</name>
        <dbReference type="ChEBI" id="CHEBI:18420"/>
    </ligand>
</feature>
<dbReference type="PANTHER" id="PTHR23090:SF7">
    <property type="entry name" value="NH(3)-DEPENDENT NAD(+) SYNTHETASE"/>
    <property type="match status" value="1"/>
</dbReference>
<keyword evidence="6 8" id="KW-0460">Magnesium</keyword>
<evidence type="ECO:0000313" key="13">
    <source>
        <dbReference type="EMBL" id="UOQ42821.1"/>
    </source>
</evidence>
<feature type="binding site" evidence="8">
    <location>
        <begin position="27"/>
        <end position="34"/>
    </location>
    <ligand>
        <name>ATP</name>
        <dbReference type="ChEBI" id="CHEBI:30616"/>
    </ligand>
</feature>
<evidence type="ECO:0000256" key="6">
    <source>
        <dbReference type="ARBA" id="ARBA00022842"/>
    </source>
</evidence>
<evidence type="ECO:0000256" key="5">
    <source>
        <dbReference type="ARBA" id="ARBA00022840"/>
    </source>
</evidence>
<feature type="binding site" description="in other chain" evidence="8">
    <location>
        <position position="151"/>
    </location>
    <ligand>
        <name>deamido-NAD(+)</name>
        <dbReference type="ChEBI" id="CHEBI:58437"/>
        <note>ligand shared between two neighboring subunits</note>
    </ligand>
</feature>
<feature type="region of interest" description="Disordered" evidence="11">
    <location>
        <begin position="217"/>
        <end position="245"/>
    </location>
</feature>
<comment type="function">
    <text evidence="8">Catalyzes the ATP-dependent amidation of deamido-NAD to form NAD. Uses ammonia as a nitrogen source.</text>
</comment>
<feature type="binding site" description="in other chain" evidence="8">
    <location>
        <begin position="235"/>
        <end position="236"/>
    </location>
    <ligand>
        <name>deamido-NAD(+)</name>
        <dbReference type="ChEBI" id="CHEBI:58437"/>
        <note>ligand shared between two neighboring subunits</note>
    </ligand>
</feature>
<comment type="pathway">
    <text evidence="8">Cofactor biosynthesis; NAD(+) biosynthesis; NAD(+) from deamido-NAD(+) (ammonia route): step 1/1.</text>
</comment>
<feature type="binding site" evidence="8">
    <location>
        <position position="33"/>
    </location>
    <ligand>
        <name>Mg(2+)</name>
        <dbReference type="ChEBI" id="CHEBI:18420"/>
    </ligand>
</feature>
<accession>A0ABY4EL55</accession>
<gene>
    <name evidence="8 13" type="primary">nadE</name>
    <name evidence="13" type="ORF">MUN89_12690</name>
</gene>
<evidence type="ECO:0000256" key="10">
    <source>
        <dbReference type="RuleBase" id="RU003812"/>
    </source>
</evidence>
<dbReference type="InterPro" id="IPR014729">
    <property type="entry name" value="Rossmann-like_a/b/a_fold"/>
</dbReference>
<dbReference type="Pfam" id="PF02540">
    <property type="entry name" value="NAD_synthase"/>
    <property type="match status" value="1"/>
</dbReference>
<dbReference type="PANTHER" id="PTHR23090">
    <property type="entry name" value="NH 3 /GLUTAMINE-DEPENDENT NAD + SYNTHETASE"/>
    <property type="match status" value="1"/>
</dbReference>
<dbReference type="EMBL" id="CP095073">
    <property type="protein sequence ID" value="UOQ42821.1"/>
    <property type="molecule type" value="Genomic_DNA"/>
</dbReference>